<evidence type="ECO:0000313" key="1">
    <source>
        <dbReference type="EMBL" id="MBB4445153.1"/>
    </source>
</evidence>
<proteinExistence type="predicted"/>
<dbReference type="AlphaFoldDB" id="A0A7W4SN82"/>
<gene>
    <name evidence="1" type="ORF">GGE35_000935</name>
</gene>
<dbReference type="Proteomes" id="UP000576087">
    <property type="component" value="Unassembled WGS sequence"/>
</dbReference>
<comment type="caution">
    <text evidence="1">The sequence shown here is derived from an EMBL/GenBank/DDBJ whole genome shotgun (WGS) entry which is preliminary data.</text>
</comment>
<accession>A0A7W4SN82</accession>
<protein>
    <submittedName>
        <fullName evidence="1">Cobalamin biosynthesis Mg chelatase CobN</fullName>
    </submittedName>
</protein>
<dbReference type="EMBL" id="JACIHM010000001">
    <property type="protein sequence ID" value="MBB4445153.1"/>
    <property type="molecule type" value="Genomic_DNA"/>
</dbReference>
<organism evidence="1 2">
    <name type="scientific">Aliirhizobium cellulosilyticum</name>
    <dbReference type="NCBI Taxonomy" id="393664"/>
    <lineage>
        <taxon>Bacteria</taxon>
        <taxon>Pseudomonadati</taxon>
        <taxon>Pseudomonadota</taxon>
        <taxon>Alphaproteobacteria</taxon>
        <taxon>Hyphomicrobiales</taxon>
        <taxon>Rhizobiaceae</taxon>
        <taxon>Aliirhizobium</taxon>
    </lineage>
</organism>
<name>A0A7W4SN82_9HYPH</name>
<reference evidence="1 2" key="1">
    <citation type="submission" date="2020-08" db="EMBL/GenBank/DDBJ databases">
        <title>Genomic Encyclopedia of Type Strains, Phase IV (KMG-V): Genome sequencing to study the core and pangenomes of soil and plant-associated prokaryotes.</title>
        <authorList>
            <person name="Whitman W."/>
        </authorList>
    </citation>
    <scope>NUCLEOTIDE SEQUENCE [LARGE SCALE GENOMIC DNA]</scope>
    <source>
        <strain evidence="1 2">SEMIA 452</strain>
    </source>
</reference>
<sequence>MRLLPRAARLTWDRIDPLATGIGFLRDAFHTSCRMLDALQQAIASEHSAKRSFPALR</sequence>
<evidence type="ECO:0000313" key="2">
    <source>
        <dbReference type="Proteomes" id="UP000576087"/>
    </source>
</evidence>